<dbReference type="InterPro" id="IPR056520">
    <property type="entry name" value="ARM_KDM8_N"/>
</dbReference>
<evidence type="ECO:0000256" key="8">
    <source>
        <dbReference type="ARBA" id="ARBA00023015"/>
    </source>
</evidence>
<dbReference type="PANTHER" id="PTHR12461">
    <property type="entry name" value="HYPOXIA-INDUCIBLE FACTOR 1 ALPHA INHIBITOR-RELATED"/>
    <property type="match status" value="1"/>
</dbReference>
<feature type="domain" description="JmjC" evidence="14">
    <location>
        <begin position="273"/>
        <end position="411"/>
    </location>
</feature>
<name>A0A9P0HSN3_NEZVI</name>
<proteinExistence type="predicted"/>
<evidence type="ECO:0000256" key="7">
    <source>
        <dbReference type="ARBA" id="ARBA00023004"/>
    </source>
</evidence>
<dbReference type="Pfam" id="PF24472">
    <property type="entry name" value="ARM_KDM8_N"/>
    <property type="match status" value="1"/>
</dbReference>
<dbReference type="EMBL" id="OV725083">
    <property type="protein sequence ID" value="CAH1407535.1"/>
    <property type="molecule type" value="Genomic_DNA"/>
</dbReference>
<keyword evidence="8" id="KW-0805">Transcription regulation</keyword>
<evidence type="ECO:0000256" key="3">
    <source>
        <dbReference type="ARBA" id="ARBA00022723"/>
    </source>
</evidence>
<organism evidence="15 16">
    <name type="scientific">Nezara viridula</name>
    <name type="common">Southern green stink bug</name>
    <name type="synonym">Cimex viridulus</name>
    <dbReference type="NCBI Taxonomy" id="85310"/>
    <lineage>
        <taxon>Eukaryota</taxon>
        <taxon>Metazoa</taxon>
        <taxon>Ecdysozoa</taxon>
        <taxon>Arthropoda</taxon>
        <taxon>Hexapoda</taxon>
        <taxon>Insecta</taxon>
        <taxon>Pterygota</taxon>
        <taxon>Neoptera</taxon>
        <taxon>Paraneoptera</taxon>
        <taxon>Hemiptera</taxon>
        <taxon>Heteroptera</taxon>
        <taxon>Panheteroptera</taxon>
        <taxon>Pentatomomorpha</taxon>
        <taxon>Pentatomoidea</taxon>
        <taxon>Pentatomidae</taxon>
        <taxon>Pentatominae</taxon>
        <taxon>Nezara</taxon>
    </lineage>
</organism>
<sequence>MDRKENLEDIFISLKKYLSEDGLVQMSDVDQSVIYKLNLSHKNIINNNRSPDVLKDIQAVLDVVWEDLNTGHWSTVSEKHRKIYALGSLFKVIRIIQELLNDSIHLNEHLKEAIKAADMGLLMGTGYHQQLSNAARMLSNLVLNEEFSGKSDLLPSFSHDNKNSDWCFPGINGKIVECLECPSLEYFFKHYFSLRVPVKLKECISHWPAFEKWNDVNYLIKTVGPRMVPVELGSSYVQNDWSMKLTTFHEFFSTYISQKNDSVGYLAQHQLFDQVPELKRDILIPEYCCLSDSEDDACDVDINAWFGPAETVSPLHFDPKHNLLSQVIGRKRIILYSPEESDKLYPHETKMLHNTARVDPYNPNYEEYPEFKKSTALECHLYPGEMLYIPPKWWHHVRSLDISFSVSFWWE</sequence>
<keyword evidence="11" id="KW-0539">Nucleus</keyword>
<dbReference type="Pfam" id="PF13621">
    <property type="entry name" value="Cupin_8"/>
    <property type="match status" value="1"/>
</dbReference>
<keyword evidence="12" id="KW-0131">Cell cycle</keyword>
<dbReference type="AlphaFoldDB" id="A0A9P0HSN3"/>
<evidence type="ECO:0000256" key="2">
    <source>
        <dbReference type="ARBA" id="ARBA00004123"/>
    </source>
</evidence>
<dbReference type="OrthoDB" id="47172at2759"/>
<evidence type="ECO:0000256" key="1">
    <source>
        <dbReference type="ARBA" id="ARBA00001954"/>
    </source>
</evidence>
<keyword evidence="6" id="KW-0560">Oxidoreductase</keyword>
<evidence type="ECO:0000256" key="11">
    <source>
        <dbReference type="ARBA" id="ARBA00023242"/>
    </source>
</evidence>
<dbReference type="PROSITE" id="PS51184">
    <property type="entry name" value="JMJC"/>
    <property type="match status" value="1"/>
</dbReference>
<accession>A0A9P0HSN3</accession>
<evidence type="ECO:0000256" key="9">
    <source>
        <dbReference type="ARBA" id="ARBA00023108"/>
    </source>
</evidence>
<evidence type="ECO:0000256" key="6">
    <source>
        <dbReference type="ARBA" id="ARBA00023002"/>
    </source>
</evidence>
<dbReference type="SMART" id="SM00558">
    <property type="entry name" value="JmjC"/>
    <property type="match status" value="1"/>
</dbReference>
<gene>
    <name evidence="15" type="ORF">NEZAVI_LOCUS15230</name>
</gene>
<evidence type="ECO:0000313" key="16">
    <source>
        <dbReference type="Proteomes" id="UP001152798"/>
    </source>
</evidence>
<dbReference type="GO" id="GO:0005634">
    <property type="term" value="C:nucleus"/>
    <property type="evidence" value="ECO:0007669"/>
    <property type="project" value="UniProtKB-SubCell"/>
</dbReference>
<dbReference type="Gene3D" id="2.60.120.650">
    <property type="entry name" value="Cupin"/>
    <property type="match status" value="1"/>
</dbReference>
<keyword evidence="10" id="KW-0804">Transcription</keyword>
<dbReference type="SUPFAM" id="SSF51197">
    <property type="entry name" value="Clavaminate synthase-like"/>
    <property type="match status" value="1"/>
</dbReference>
<evidence type="ECO:0000256" key="12">
    <source>
        <dbReference type="ARBA" id="ARBA00023306"/>
    </source>
</evidence>
<dbReference type="GO" id="GO:0051864">
    <property type="term" value="F:histone H3K36 demethylase activity"/>
    <property type="evidence" value="ECO:0007669"/>
    <property type="project" value="TreeGrafter"/>
</dbReference>
<dbReference type="InterPro" id="IPR041667">
    <property type="entry name" value="Cupin_8"/>
</dbReference>
<protein>
    <recommendedName>
        <fullName evidence="13">JmjC domain-containing protein 5</fullName>
    </recommendedName>
</protein>
<evidence type="ECO:0000256" key="5">
    <source>
        <dbReference type="ARBA" id="ARBA00022964"/>
    </source>
</evidence>
<keyword evidence="5" id="KW-0223">Dioxygenase</keyword>
<keyword evidence="7" id="KW-0408">Iron</keyword>
<evidence type="ECO:0000256" key="13">
    <source>
        <dbReference type="ARBA" id="ARBA00049800"/>
    </source>
</evidence>
<keyword evidence="9" id="KW-0090">Biological rhythms</keyword>
<dbReference type="InterPro" id="IPR003347">
    <property type="entry name" value="JmjC_dom"/>
</dbReference>
<evidence type="ECO:0000256" key="10">
    <source>
        <dbReference type="ARBA" id="ARBA00023163"/>
    </source>
</evidence>
<evidence type="ECO:0000259" key="14">
    <source>
        <dbReference type="PROSITE" id="PS51184"/>
    </source>
</evidence>
<dbReference type="GO" id="GO:0048511">
    <property type="term" value="P:rhythmic process"/>
    <property type="evidence" value="ECO:0007669"/>
    <property type="project" value="UniProtKB-KW"/>
</dbReference>
<comment type="cofactor">
    <cofactor evidence="1">
        <name>Fe(2+)</name>
        <dbReference type="ChEBI" id="CHEBI:29033"/>
    </cofactor>
</comment>
<keyword evidence="16" id="KW-1185">Reference proteome</keyword>
<dbReference type="GO" id="GO:0046872">
    <property type="term" value="F:metal ion binding"/>
    <property type="evidence" value="ECO:0007669"/>
    <property type="project" value="UniProtKB-KW"/>
</dbReference>
<reference evidence="15" key="1">
    <citation type="submission" date="2022-01" db="EMBL/GenBank/DDBJ databases">
        <authorList>
            <person name="King R."/>
        </authorList>
    </citation>
    <scope>NUCLEOTIDE SEQUENCE</scope>
</reference>
<keyword evidence="3" id="KW-0479">Metal-binding</keyword>
<dbReference type="PANTHER" id="PTHR12461:SF106">
    <property type="entry name" value="BIFUNCTIONAL PEPTIDASE AND ARGINYL-HYDROXYLASE JMJD5"/>
    <property type="match status" value="1"/>
</dbReference>
<evidence type="ECO:0000256" key="4">
    <source>
        <dbReference type="ARBA" id="ARBA00022853"/>
    </source>
</evidence>
<keyword evidence="4" id="KW-0156">Chromatin regulator</keyword>
<dbReference type="Proteomes" id="UP001152798">
    <property type="component" value="Chromosome 7"/>
</dbReference>
<comment type="subcellular location">
    <subcellularLocation>
        <location evidence="2">Nucleus</location>
    </subcellularLocation>
</comment>
<evidence type="ECO:0000313" key="15">
    <source>
        <dbReference type="EMBL" id="CAH1407535.1"/>
    </source>
</evidence>